<evidence type="ECO:0000256" key="1">
    <source>
        <dbReference type="SAM" id="SignalP"/>
    </source>
</evidence>
<evidence type="ECO:0000259" key="2">
    <source>
        <dbReference type="PROSITE" id="PS50948"/>
    </source>
</evidence>
<reference evidence="3" key="1">
    <citation type="submission" date="2023-01" db="EMBL/GenBank/DDBJ databases">
        <title>Genome assembly of the deep-sea coral Lophelia pertusa.</title>
        <authorList>
            <person name="Herrera S."/>
            <person name="Cordes E."/>
        </authorList>
    </citation>
    <scope>NUCLEOTIDE SEQUENCE</scope>
    <source>
        <strain evidence="3">USNM1676648</strain>
        <tissue evidence="3">Polyp</tissue>
    </source>
</reference>
<dbReference type="PROSITE" id="PS50948">
    <property type="entry name" value="PAN"/>
    <property type="match status" value="1"/>
</dbReference>
<feature type="chain" id="PRO_5040949089" description="Apple domain-containing protein" evidence="1">
    <location>
        <begin position="25"/>
        <end position="281"/>
    </location>
</feature>
<dbReference type="Proteomes" id="UP001163046">
    <property type="component" value="Unassembled WGS sequence"/>
</dbReference>
<feature type="signal peptide" evidence="1">
    <location>
        <begin position="1"/>
        <end position="24"/>
    </location>
</feature>
<dbReference type="Gene3D" id="3.50.4.10">
    <property type="entry name" value="Hepatocyte Growth Factor"/>
    <property type="match status" value="1"/>
</dbReference>
<gene>
    <name evidence="3" type="ORF">OS493_012542</name>
</gene>
<name>A0A9X0CY37_9CNID</name>
<keyword evidence="4" id="KW-1185">Reference proteome</keyword>
<keyword evidence="1" id="KW-0732">Signal</keyword>
<dbReference type="OrthoDB" id="5984767at2759"/>
<dbReference type="AlphaFoldDB" id="A0A9X0CY37"/>
<evidence type="ECO:0000313" key="4">
    <source>
        <dbReference type="Proteomes" id="UP001163046"/>
    </source>
</evidence>
<dbReference type="Pfam" id="PF00024">
    <property type="entry name" value="PAN_1"/>
    <property type="match status" value="1"/>
</dbReference>
<protein>
    <recommendedName>
        <fullName evidence="2">Apple domain-containing protein</fullName>
    </recommendedName>
</protein>
<evidence type="ECO:0000313" key="3">
    <source>
        <dbReference type="EMBL" id="KAJ7379796.1"/>
    </source>
</evidence>
<dbReference type="InterPro" id="IPR003609">
    <property type="entry name" value="Pan_app"/>
</dbReference>
<feature type="domain" description="Apple" evidence="2">
    <location>
        <begin position="26"/>
        <end position="117"/>
    </location>
</feature>
<proteinExistence type="predicted"/>
<dbReference type="SUPFAM" id="SSF57414">
    <property type="entry name" value="Hairpin loop containing domain-like"/>
    <property type="match status" value="1"/>
</dbReference>
<comment type="caution">
    <text evidence="3">The sequence shown here is derived from an EMBL/GenBank/DDBJ whole genome shotgun (WGS) entry which is preliminary data.</text>
</comment>
<accession>A0A9X0CY37</accession>
<dbReference type="EMBL" id="MU826355">
    <property type="protein sequence ID" value="KAJ7379796.1"/>
    <property type="molecule type" value="Genomic_DNA"/>
</dbReference>
<sequence length="281" mass="31913">MGPPFWRWILIILRVLLGVSCTQSSCHGNFLPGGFYFAAGRNMVENHWLSGYVFETLTVSLPVQCFRKCRSNCRCISFNYLTTVNQPDNCELNEENKYLKPDALQPKEGSQYYDLVIDYNVVVGVNWIKINTSPVCFGARGNSYGVFTIPKAGHVTTFKLAYHSGYVSCGPGAQYQSNWGCTWLPTPSNLAVFITDDKKQRILPTDNALFLNVDWCKENRFYYSVPGFTADSPELRFNNFSSPLAVSKGEEFQIWYTEDLYDCSEGDNDGQTCADMYELYL</sequence>
<organism evidence="3 4">
    <name type="scientific">Desmophyllum pertusum</name>
    <dbReference type="NCBI Taxonomy" id="174260"/>
    <lineage>
        <taxon>Eukaryota</taxon>
        <taxon>Metazoa</taxon>
        <taxon>Cnidaria</taxon>
        <taxon>Anthozoa</taxon>
        <taxon>Hexacorallia</taxon>
        <taxon>Scleractinia</taxon>
        <taxon>Caryophylliina</taxon>
        <taxon>Caryophylliidae</taxon>
        <taxon>Desmophyllum</taxon>
    </lineage>
</organism>